<dbReference type="AlphaFoldDB" id="A0A8J3C792"/>
<dbReference type="SUPFAM" id="SSF57938">
    <property type="entry name" value="DnaJ/Hsp40 cysteine-rich domain"/>
    <property type="match status" value="1"/>
</dbReference>
<evidence type="ECO:0000313" key="1">
    <source>
        <dbReference type="EMBL" id="GGL16348.1"/>
    </source>
</evidence>
<protein>
    <submittedName>
        <fullName evidence="1">Uncharacterized protein</fullName>
    </submittedName>
</protein>
<evidence type="ECO:0000313" key="2">
    <source>
        <dbReference type="Proteomes" id="UP000656042"/>
    </source>
</evidence>
<dbReference type="RefSeq" id="WP_189082579.1">
    <property type="nucleotide sequence ID" value="NZ_BMMX01000051.1"/>
</dbReference>
<dbReference type="InterPro" id="IPR036410">
    <property type="entry name" value="HSP_DnaJ_Cys-rich_dom_sf"/>
</dbReference>
<proteinExistence type="predicted"/>
<name>A0A8J3C792_9ACTN</name>
<sequence>MNPHIAAASTLIAPLIAVTLGYAAACWIWPFKHCRRCHGTGKRRSPSGRAFRHCRRCEGTGRRLRAGRWIYNRLSGIRRDAR</sequence>
<keyword evidence="2" id="KW-1185">Reference proteome</keyword>
<reference evidence="1" key="1">
    <citation type="journal article" date="2014" name="Int. J. Syst. Evol. Microbiol.">
        <title>Complete genome sequence of Corynebacterium casei LMG S-19264T (=DSM 44701T), isolated from a smear-ripened cheese.</title>
        <authorList>
            <consortium name="US DOE Joint Genome Institute (JGI-PGF)"/>
            <person name="Walter F."/>
            <person name="Albersmeier A."/>
            <person name="Kalinowski J."/>
            <person name="Ruckert C."/>
        </authorList>
    </citation>
    <scope>NUCLEOTIDE SEQUENCE</scope>
    <source>
        <strain evidence="1">CGMCC 4.7299</strain>
    </source>
</reference>
<reference evidence="1" key="2">
    <citation type="submission" date="2020-09" db="EMBL/GenBank/DDBJ databases">
        <authorList>
            <person name="Sun Q."/>
            <person name="Zhou Y."/>
        </authorList>
    </citation>
    <scope>NUCLEOTIDE SEQUENCE</scope>
    <source>
        <strain evidence="1">CGMCC 4.7299</strain>
    </source>
</reference>
<dbReference type="Proteomes" id="UP000656042">
    <property type="component" value="Unassembled WGS sequence"/>
</dbReference>
<accession>A0A8J3C792</accession>
<dbReference type="EMBL" id="BMMX01000051">
    <property type="protein sequence ID" value="GGL16348.1"/>
    <property type="molecule type" value="Genomic_DNA"/>
</dbReference>
<gene>
    <name evidence="1" type="ORF">GCM10012284_58690</name>
</gene>
<organism evidence="1 2">
    <name type="scientific">Mangrovihabitans endophyticus</name>
    <dbReference type="NCBI Taxonomy" id="1751298"/>
    <lineage>
        <taxon>Bacteria</taxon>
        <taxon>Bacillati</taxon>
        <taxon>Actinomycetota</taxon>
        <taxon>Actinomycetes</taxon>
        <taxon>Micromonosporales</taxon>
        <taxon>Micromonosporaceae</taxon>
        <taxon>Mangrovihabitans</taxon>
    </lineage>
</organism>
<dbReference type="Gene3D" id="6.20.20.10">
    <property type="match status" value="1"/>
</dbReference>
<comment type="caution">
    <text evidence="1">The sequence shown here is derived from an EMBL/GenBank/DDBJ whole genome shotgun (WGS) entry which is preliminary data.</text>
</comment>